<name>A0AAW1GN70_SAPOF</name>
<dbReference type="GO" id="GO:0009408">
    <property type="term" value="P:response to heat"/>
    <property type="evidence" value="ECO:0007669"/>
    <property type="project" value="InterPro"/>
</dbReference>
<dbReference type="PROSITE" id="PS01031">
    <property type="entry name" value="SHSP"/>
    <property type="match status" value="1"/>
</dbReference>
<dbReference type="PANTHER" id="PTHR46733">
    <property type="entry name" value="26.5 KDA HEAT SHOCK PROTEIN, MITOCHONDRIAL"/>
    <property type="match status" value="1"/>
</dbReference>
<sequence length="204" mass="22444">MASKVLTCSPSLVLSNKATSTSPKAAIRPQSISFRGPTSPKTTLSTHRVSSLVVRAQSEDGLSKEISNVDPLSMRKDLSHLDPLIHSNLNKRVALIDNPPYIRTPWNSAEDENEIRMWFDMPGLTAPGIDVNVVDHILIVKGTEGVDAFGRTIHSPFDCKLQLPFNCAKEETRAVLKNGVLCISVPKITKSEHMKFIHVPVRAI</sequence>
<comment type="caution">
    <text evidence="5">The sequence shown here is derived from an EMBL/GenBank/DDBJ whole genome shotgun (WGS) entry which is preliminary data.</text>
</comment>
<keyword evidence="1" id="KW-0346">Stress response</keyword>
<evidence type="ECO:0000256" key="3">
    <source>
        <dbReference type="RuleBase" id="RU003616"/>
    </source>
</evidence>
<dbReference type="CDD" id="cd00298">
    <property type="entry name" value="ACD_sHsps_p23-like"/>
    <property type="match status" value="1"/>
</dbReference>
<reference evidence="5" key="1">
    <citation type="submission" date="2024-03" db="EMBL/GenBank/DDBJ databases">
        <title>WGS assembly of Saponaria officinalis var. Norfolk2.</title>
        <authorList>
            <person name="Jenkins J."/>
            <person name="Shu S."/>
            <person name="Grimwood J."/>
            <person name="Barry K."/>
            <person name="Goodstein D."/>
            <person name="Schmutz J."/>
            <person name="Leebens-Mack J."/>
            <person name="Osbourn A."/>
        </authorList>
    </citation>
    <scope>NUCLEOTIDE SEQUENCE [LARGE SCALE GENOMIC DNA]</scope>
    <source>
        <strain evidence="5">JIC</strain>
    </source>
</reference>
<dbReference type="Proteomes" id="UP001443914">
    <property type="component" value="Unassembled WGS sequence"/>
</dbReference>
<dbReference type="PANTHER" id="PTHR46733:SF4">
    <property type="entry name" value="HEAT SHOCK PROTEIN 21, CHLOROPLASTIC"/>
    <property type="match status" value="1"/>
</dbReference>
<evidence type="ECO:0000259" key="4">
    <source>
        <dbReference type="PROSITE" id="PS01031"/>
    </source>
</evidence>
<dbReference type="EMBL" id="JBDFQZ010000014">
    <property type="protein sequence ID" value="KAK9665171.1"/>
    <property type="molecule type" value="Genomic_DNA"/>
</dbReference>
<protein>
    <recommendedName>
        <fullName evidence="4">SHSP domain-containing protein</fullName>
    </recommendedName>
</protein>
<dbReference type="InterPro" id="IPR044587">
    <property type="entry name" value="HSP21-like"/>
</dbReference>
<evidence type="ECO:0000313" key="6">
    <source>
        <dbReference type="Proteomes" id="UP001443914"/>
    </source>
</evidence>
<dbReference type="AlphaFoldDB" id="A0AAW1GN70"/>
<keyword evidence="6" id="KW-1185">Reference proteome</keyword>
<evidence type="ECO:0000256" key="2">
    <source>
        <dbReference type="PROSITE-ProRule" id="PRU00285"/>
    </source>
</evidence>
<evidence type="ECO:0000256" key="1">
    <source>
        <dbReference type="ARBA" id="ARBA00023016"/>
    </source>
</evidence>
<dbReference type="SUPFAM" id="SSF49764">
    <property type="entry name" value="HSP20-like chaperones"/>
    <property type="match status" value="1"/>
</dbReference>
<organism evidence="5 6">
    <name type="scientific">Saponaria officinalis</name>
    <name type="common">Common soapwort</name>
    <name type="synonym">Lychnis saponaria</name>
    <dbReference type="NCBI Taxonomy" id="3572"/>
    <lineage>
        <taxon>Eukaryota</taxon>
        <taxon>Viridiplantae</taxon>
        <taxon>Streptophyta</taxon>
        <taxon>Embryophyta</taxon>
        <taxon>Tracheophyta</taxon>
        <taxon>Spermatophyta</taxon>
        <taxon>Magnoliopsida</taxon>
        <taxon>eudicotyledons</taxon>
        <taxon>Gunneridae</taxon>
        <taxon>Pentapetalae</taxon>
        <taxon>Caryophyllales</taxon>
        <taxon>Caryophyllaceae</taxon>
        <taxon>Caryophylleae</taxon>
        <taxon>Saponaria</taxon>
    </lineage>
</organism>
<dbReference type="Gene3D" id="2.60.40.790">
    <property type="match status" value="1"/>
</dbReference>
<dbReference type="Pfam" id="PF00011">
    <property type="entry name" value="HSP20"/>
    <property type="match status" value="1"/>
</dbReference>
<dbReference type="InterPro" id="IPR002068">
    <property type="entry name" value="A-crystallin/Hsp20_dom"/>
</dbReference>
<feature type="domain" description="SHSP" evidence="4">
    <location>
        <begin position="97"/>
        <end position="202"/>
    </location>
</feature>
<gene>
    <name evidence="5" type="ORF">RND81_14G095200</name>
</gene>
<proteinExistence type="inferred from homology"/>
<accession>A0AAW1GN70</accession>
<comment type="similarity">
    <text evidence="2 3">Belongs to the small heat shock protein (HSP20) family.</text>
</comment>
<dbReference type="InterPro" id="IPR008978">
    <property type="entry name" value="HSP20-like_chaperone"/>
</dbReference>
<evidence type="ECO:0000313" key="5">
    <source>
        <dbReference type="EMBL" id="KAK9665171.1"/>
    </source>
</evidence>